<accession>A0A6C0IWE5</accession>
<organism evidence="1">
    <name type="scientific">viral metagenome</name>
    <dbReference type="NCBI Taxonomy" id="1070528"/>
    <lineage>
        <taxon>unclassified sequences</taxon>
        <taxon>metagenomes</taxon>
        <taxon>organismal metagenomes</taxon>
    </lineage>
</organism>
<reference evidence="1" key="1">
    <citation type="journal article" date="2020" name="Nature">
        <title>Giant virus diversity and host interactions through global metagenomics.</title>
        <authorList>
            <person name="Schulz F."/>
            <person name="Roux S."/>
            <person name="Paez-Espino D."/>
            <person name="Jungbluth S."/>
            <person name="Walsh D.A."/>
            <person name="Denef V.J."/>
            <person name="McMahon K.D."/>
            <person name="Konstantinidis K.T."/>
            <person name="Eloe-Fadrosh E.A."/>
            <person name="Kyrpides N.C."/>
            <person name="Woyke T."/>
        </authorList>
    </citation>
    <scope>NUCLEOTIDE SEQUENCE</scope>
    <source>
        <strain evidence="1">GVMAG-M-3300025572-1</strain>
    </source>
</reference>
<protein>
    <submittedName>
        <fullName evidence="1">Uncharacterized protein</fullName>
    </submittedName>
</protein>
<evidence type="ECO:0000313" key="1">
    <source>
        <dbReference type="EMBL" id="QHT97621.1"/>
    </source>
</evidence>
<dbReference type="AlphaFoldDB" id="A0A6C0IWE5"/>
<sequence>MKNKLVAHPLKRAAKEKNETNQIGKNVSLNSEEAHAYFMGSDSSQGSSKVHQTVTDP</sequence>
<proteinExistence type="predicted"/>
<dbReference type="EMBL" id="MN740283">
    <property type="protein sequence ID" value="QHT97621.1"/>
    <property type="molecule type" value="Genomic_DNA"/>
</dbReference>
<name>A0A6C0IWE5_9ZZZZ</name>